<feature type="domain" description="VWFA" evidence="3">
    <location>
        <begin position="632"/>
        <end position="816"/>
    </location>
</feature>
<dbReference type="PROSITE" id="PS50011">
    <property type="entry name" value="PROTEIN_KINASE_DOM"/>
    <property type="match status" value="1"/>
</dbReference>
<organism evidence="4">
    <name type="scientific">Trichodesmium erythraeum (strain IMS101)</name>
    <dbReference type="NCBI Taxonomy" id="203124"/>
    <lineage>
        <taxon>Bacteria</taxon>
        <taxon>Bacillati</taxon>
        <taxon>Cyanobacteriota</taxon>
        <taxon>Cyanophyceae</taxon>
        <taxon>Oscillatoriophycideae</taxon>
        <taxon>Oscillatoriales</taxon>
        <taxon>Microcoleaceae</taxon>
        <taxon>Trichodesmium</taxon>
    </lineage>
</organism>
<dbReference type="SMART" id="SM00327">
    <property type="entry name" value="VWA"/>
    <property type="match status" value="1"/>
</dbReference>
<feature type="domain" description="Protein kinase" evidence="2">
    <location>
        <begin position="870"/>
        <end position="1164"/>
    </location>
</feature>
<dbReference type="PROSITE" id="PS50234">
    <property type="entry name" value="VWFA"/>
    <property type="match status" value="1"/>
</dbReference>
<dbReference type="Gene3D" id="3.40.50.410">
    <property type="entry name" value="von Willebrand factor, type A domain"/>
    <property type="match status" value="1"/>
</dbReference>
<dbReference type="Pfam" id="PF00069">
    <property type="entry name" value="Pkinase"/>
    <property type="match status" value="1"/>
</dbReference>
<dbReference type="InterPro" id="IPR036465">
    <property type="entry name" value="vWFA_dom_sf"/>
</dbReference>
<dbReference type="RefSeq" id="WP_011611545.1">
    <property type="nucleotide sequence ID" value="NC_008312.1"/>
</dbReference>
<dbReference type="InterPro" id="IPR000719">
    <property type="entry name" value="Prot_kinase_dom"/>
</dbReference>
<protein>
    <submittedName>
        <fullName evidence="4">von Willebrand factor, type A</fullName>
    </submittedName>
</protein>
<dbReference type="OrthoDB" id="501008at2"/>
<dbReference type="KEGG" id="ter:Tery_1917"/>
<dbReference type="Pfam" id="PF01145">
    <property type="entry name" value="Band_7"/>
    <property type="match status" value="1"/>
</dbReference>
<accession>Q114A2</accession>
<dbReference type="InterPro" id="IPR050525">
    <property type="entry name" value="ECM_Assembly_Org"/>
</dbReference>
<feature type="compositionally biased region" description="Low complexity" evidence="1">
    <location>
        <begin position="834"/>
        <end position="849"/>
    </location>
</feature>
<dbReference type="GO" id="GO:0005524">
    <property type="term" value="F:ATP binding"/>
    <property type="evidence" value="ECO:0007669"/>
    <property type="project" value="InterPro"/>
</dbReference>
<dbReference type="InterPro" id="IPR002035">
    <property type="entry name" value="VWF_A"/>
</dbReference>
<evidence type="ECO:0000259" key="3">
    <source>
        <dbReference type="PROSITE" id="PS50234"/>
    </source>
</evidence>
<dbReference type="STRING" id="203124.Tery_1917"/>
<evidence type="ECO:0000256" key="1">
    <source>
        <dbReference type="SAM" id="MobiDB-lite"/>
    </source>
</evidence>
<name>Q114A2_TRIEI</name>
<evidence type="ECO:0000313" key="4">
    <source>
        <dbReference type="EMBL" id="ABG51172.1"/>
    </source>
</evidence>
<dbReference type="AlphaFoldDB" id="Q114A2"/>
<dbReference type="Pfam" id="PF00092">
    <property type="entry name" value="VWA"/>
    <property type="match status" value="1"/>
</dbReference>
<dbReference type="SUPFAM" id="SSF56112">
    <property type="entry name" value="Protein kinase-like (PK-like)"/>
    <property type="match status" value="1"/>
</dbReference>
<dbReference type="eggNOG" id="COG4245">
    <property type="taxonomic scope" value="Bacteria"/>
</dbReference>
<reference evidence="4" key="1">
    <citation type="submission" date="2006-06" db="EMBL/GenBank/DDBJ databases">
        <title>Complete sequence of Trichodesmium erythraeum IMS101.</title>
        <authorList>
            <consortium name="US DOE Joint Genome Institute"/>
            <person name="Copeland A."/>
            <person name="Lucas S."/>
            <person name="Lapidus A."/>
            <person name="Barry K."/>
            <person name="Detter J.C."/>
            <person name="Glavina del Rio T."/>
            <person name="Hammon N."/>
            <person name="Israni S."/>
            <person name="Dalin E."/>
            <person name="Tice H."/>
            <person name="Pitluck S."/>
            <person name="Kiss H."/>
            <person name="Munk A.C."/>
            <person name="Brettin T."/>
            <person name="Bruce D."/>
            <person name="Han C."/>
            <person name="Tapia R."/>
            <person name="Gilna P."/>
            <person name="Schmutz J."/>
            <person name="Larimer F."/>
            <person name="Land M."/>
            <person name="Hauser L."/>
            <person name="Kyrpides N."/>
            <person name="Kim E."/>
            <person name="Richardson P."/>
        </authorList>
    </citation>
    <scope>NUCLEOTIDE SEQUENCE [LARGE SCALE GENOMIC DNA]</scope>
    <source>
        <strain evidence="4">IMS101</strain>
    </source>
</reference>
<evidence type="ECO:0000259" key="2">
    <source>
        <dbReference type="PROSITE" id="PS50011"/>
    </source>
</evidence>
<dbReference type="PANTHER" id="PTHR24020">
    <property type="entry name" value="COLLAGEN ALPHA"/>
    <property type="match status" value="1"/>
</dbReference>
<dbReference type="CDD" id="cd01464">
    <property type="entry name" value="vWA_subfamily"/>
    <property type="match status" value="1"/>
</dbReference>
<dbReference type="PANTHER" id="PTHR24020:SF84">
    <property type="entry name" value="VWFA DOMAIN-CONTAINING PROTEIN"/>
    <property type="match status" value="1"/>
</dbReference>
<dbReference type="SUPFAM" id="SSF53300">
    <property type="entry name" value="vWA-like"/>
    <property type="match status" value="1"/>
</dbReference>
<dbReference type="Gene3D" id="1.10.510.10">
    <property type="entry name" value="Transferase(Phosphotransferase) domain 1"/>
    <property type="match status" value="1"/>
</dbReference>
<dbReference type="GO" id="GO:0004672">
    <property type="term" value="F:protein kinase activity"/>
    <property type="evidence" value="ECO:0007669"/>
    <property type="project" value="InterPro"/>
</dbReference>
<feature type="region of interest" description="Disordered" evidence="1">
    <location>
        <begin position="831"/>
        <end position="856"/>
    </location>
</feature>
<dbReference type="InterPro" id="IPR011009">
    <property type="entry name" value="Kinase-like_dom_sf"/>
</dbReference>
<sequence>MPSEFEKVLDEIRKRSSKYEDIGDVKREIINALSQRYKTQERLFTHYVLEKGGFDIRKLTLSDPLLVIISDFFNQCNGLNKNELYKFFRVLYDENKGISLLKEIRDTLVQFKHQSTDTPTYTPSPYISVITSEAIGLVEAKYGQSLEQGKNFAKKVDCNNFQDVQAFFNNGGQAGKQLAILEPGTYYINPEIFTIRTVPIIRILQGEIGLVIANEGTFKSDEQTLGRVVECDNFQDAEAFLKNGGQKGKQLAILTDGDYKINTDFFSVITTTNAYKYNENPNNLKVYKIDKDKIGILTTMVGKILPKGEIAGPIIEGHDNYQNAQKFLDLGGYKGLQEEVLQEGAWSLNPWFVEVEQVPLTRIEQEEVGVVISFVGKEYDKNYDQQPIFYGAEKSLYQLVPKGYKGVQKEPLTAGQYAINTRVKTVKLVPTTQIILNWSDQKKHPLNYDYELKQMKLISRDHFEIFVQFTQIIRIAAENAPKMICMVGYYTGEDKIYVTDDSGQVVKKYAVIRNLVSRVLTKVVYSHFQQAATGKTAIQFLNTRGDSQKEAENYIKTLLEMIGVEGCGTFMVDTVNLPLVVDSYLQEKQKQEAREAQAKAAPERLLEPEFVENPEQRLPEPEFVENPENRCPIILLLDTSYSMSGEAITELNQGVKIFQASVKEDELASLRVEIAVITFNSEIEVVQDFVTVDKFIPKTLEASGVTHMGKAIEKALELLEKRKQDYKNSDIQYYRPWIFLITDGQPTDTWQDAAKKIEEAETNRKLLFFAVGVRDADMETLSEISVCPPKKLNGLDFQSLFKWLSFSLQQVSVSKIGEKNRLPPTNAWEEITSKNQNTKQTQQTQQKTTIPNSDPNPEPIIPILVLDRDIFKDQRIKSNSEGEIWITQKYRYRKKYLIKIYYEVTPARIKKLEVMVAYKPKNFHGSQQAWAWPEYLLADKTGKIIGFVMEFIEDSKLLFNIYNPQRRKQINSQLHWSVDWLFLHHTAKNIATIIQSLHSQDYVIGDMKPQNILVNRYASASIINTDSFQVRHPQTKEIYHCLVGSEEFTPPELLEKELAKIVQTPTHDNFRLALIIYHLLFGGHPFKGRWIGTEEPPKIDELIRLGFWCYAPNSKILPGPRTIPLEIVHPKIQKCFQKCFNDGHYHPEKRPTPQNWVDALESAINDLVQCKRVDTHWYSKTYGKCYWCEREEKLEVDIFSDSKT</sequence>
<dbReference type="EMBL" id="CP000393">
    <property type="protein sequence ID" value="ABG51172.1"/>
    <property type="molecule type" value="Genomic_DNA"/>
</dbReference>
<dbReference type="InterPro" id="IPR001107">
    <property type="entry name" value="Band_7"/>
</dbReference>
<dbReference type="eggNOG" id="COG4248">
    <property type="taxonomic scope" value="Bacteria"/>
</dbReference>
<dbReference type="HOGENOM" id="CLU_270398_0_0_3"/>
<proteinExistence type="predicted"/>
<gene>
    <name evidence="4" type="ordered locus">Tery_1917</name>
</gene>